<feature type="transmembrane region" description="Helical" evidence="7">
    <location>
        <begin position="75"/>
        <end position="96"/>
    </location>
</feature>
<dbReference type="Pfam" id="PF09678">
    <property type="entry name" value="Caa3_CtaG"/>
    <property type="match status" value="1"/>
</dbReference>
<feature type="transmembrane region" description="Helical" evidence="7">
    <location>
        <begin position="234"/>
        <end position="253"/>
    </location>
</feature>
<feature type="transmembrane region" description="Helical" evidence="7">
    <location>
        <begin position="265"/>
        <end position="286"/>
    </location>
</feature>
<dbReference type="Proteomes" id="UP001501570">
    <property type="component" value="Unassembled WGS sequence"/>
</dbReference>
<gene>
    <name evidence="9" type="ORF">GCM10023322_10730</name>
</gene>
<reference evidence="10" key="1">
    <citation type="journal article" date="2019" name="Int. J. Syst. Evol. Microbiol.">
        <title>The Global Catalogue of Microorganisms (GCM) 10K type strain sequencing project: providing services to taxonomists for standard genome sequencing and annotation.</title>
        <authorList>
            <consortium name="The Broad Institute Genomics Platform"/>
            <consortium name="The Broad Institute Genome Sequencing Center for Infectious Disease"/>
            <person name="Wu L."/>
            <person name="Ma J."/>
        </authorList>
    </citation>
    <scope>NUCLEOTIDE SEQUENCE [LARGE SCALE GENOMIC DNA]</scope>
    <source>
        <strain evidence="10">JCM 18304</strain>
    </source>
</reference>
<dbReference type="InterPro" id="IPR008457">
    <property type="entry name" value="Cu-R_CopD_dom"/>
</dbReference>
<dbReference type="PANTHER" id="PTHR34820:SF4">
    <property type="entry name" value="INNER MEMBRANE PROTEIN YEBZ"/>
    <property type="match status" value="1"/>
</dbReference>
<keyword evidence="10" id="KW-1185">Reference proteome</keyword>
<keyword evidence="5 7" id="KW-0472">Membrane</keyword>
<feature type="transmembrane region" description="Helical" evidence="7">
    <location>
        <begin position="578"/>
        <end position="599"/>
    </location>
</feature>
<feature type="transmembrane region" description="Helical" evidence="7">
    <location>
        <begin position="298"/>
        <end position="319"/>
    </location>
</feature>
<evidence type="ECO:0000256" key="2">
    <source>
        <dbReference type="ARBA" id="ARBA00022475"/>
    </source>
</evidence>
<feature type="domain" description="Copper resistance protein D" evidence="8">
    <location>
        <begin position="294"/>
        <end position="390"/>
    </location>
</feature>
<feature type="region of interest" description="Disordered" evidence="6">
    <location>
        <begin position="1"/>
        <end position="39"/>
    </location>
</feature>
<comment type="subcellular location">
    <subcellularLocation>
        <location evidence="1">Cell membrane</location>
        <topology evidence="1">Multi-pass membrane protein</topology>
    </subcellularLocation>
</comment>
<feature type="transmembrane region" description="Helical" evidence="7">
    <location>
        <begin position="463"/>
        <end position="486"/>
    </location>
</feature>
<accession>A0ABP9RMN8</accession>
<evidence type="ECO:0000256" key="6">
    <source>
        <dbReference type="SAM" id="MobiDB-lite"/>
    </source>
</evidence>
<feature type="transmembrane region" description="Helical" evidence="7">
    <location>
        <begin position="331"/>
        <end position="352"/>
    </location>
</feature>
<dbReference type="InterPro" id="IPR019108">
    <property type="entry name" value="Caa3_assmbl_CtaG-rel"/>
</dbReference>
<dbReference type="EMBL" id="BAABJQ010000003">
    <property type="protein sequence ID" value="GAA5179818.1"/>
    <property type="molecule type" value="Genomic_DNA"/>
</dbReference>
<evidence type="ECO:0000256" key="3">
    <source>
        <dbReference type="ARBA" id="ARBA00022692"/>
    </source>
</evidence>
<feature type="transmembrane region" description="Helical" evidence="7">
    <location>
        <begin position="611"/>
        <end position="632"/>
    </location>
</feature>
<dbReference type="Pfam" id="PF05425">
    <property type="entry name" value="CopD"/>
    <property type="match status" value="1"/>
</dbReference>
<feature type="transmembrane region" description="Helical" evidence="7">
    <location>
        <begin position="372"/>
        <end position="390"/>
    </location>
</feature>
<name>A0ABP9RMN8_9ACTN</name>
<evidence type="ECO:0000256" key="1">
    <source>
        <dbReference type="ARBA" id="ARBA00004651"/>
    </source>
</evidence>
<feature type="compositionally biased region" description="Low complexity" evidence="6">
    <location>
        <begin position="7"/>
        <end position="22"/>
    </location>
</feature>
<evidence type="ECO:0000256" key="7">
    <source>
        <dbReference type="SAM" id="Phobius"/>
    </source>
</evidence>
<keyword evidence="3 7" id="KW-0812">Transmembrane</keyword>
<protein>
    <submittedName>
        <fullName evidence="9">Cytochrome c oxidase assembly protein</fullName>
    </submittedName>
</protein>
<organism evidence="9 10">
    <name type="scientific">Rugosimonospora acidiphila</name>
    <dbReference type="NCBI Taxonomy" id="556531"/>
    <lineage>
        <taxon>Bacteria</taxon>
        <taxon>Bacillati</taxon>
        <taxon>Actinomycetota</taxon>
        <taxon>Actinomycetes</taxon>
        <taxon>Micromonosporales</taxon>
        <taxon>Micromonosporaceae</taxon>
        <taxon>Rugosimonospora</taxon>
    </lineage>
</organism>
<keyword evidence="2" id="KW-1003">Cell membrane</keyword>
<evidence type="ECO:0000313" key="10">
    <source>
        <dbReference type="Proteomes" id="UP001501570"/>
    </source>
</evidence>
<feature type="transmembrane region" description="Helical" evidence="7">
    <location>
        <begin position="116"/>
        <end position="143"/>
    </location>
</feature>
<feature type="transmembrane region" description="Helical" evidence="7">
    <location>
        <begin position="164"/>
        <end position="188"/>
    </location>
</feature>
<feature type="transmembrane region" description="Helical" evidence="7">
    <location>
        <begin position="546"/>
        <end position="566"/>
    </location>
</feature>
<comment type="caution">
    <text evidence="9">The sequence shown here is derived from an EMBL/GenBank/DDBJ whole genome shotgun (WGS) entry which is preliminary data.</text>
</comment>
<dbReference type="InterPro" id="IPR032694">
    <property type="entry name" value="CopC/D"/>
</dbReference>
<evidence type="ECO:0000259" key="8">
    <source>
        <dbReference type="Pfam" id="PF05425"/>
    </source>
</evidence>
<evidence type="ECO:0000256" key="4">
    <source>
        <dbReference type="ARBA" id="ARBA00022989"/>
    </source>
</evidence>
<sequence>MTLDPNATAPDTDAPDTTAPEADAPEADAPEAEASAAPVAAVPAGAVPAAVGPAGRGPGTAGPVTTGPAAAGSRWWLPAVVGIAALAVLVLSLEGGHGLNATTITGLPNPGTFTNWALPVVTLVVEGLGTLTVGLCVAAAFLLPGKDRTVGAQGYRMLHRATGCAVIWAVASLALIVLTVSDVLGLPLSRLGATSVYSFAWSVSQGQALLVQAIMALVLAIMTRVGLSRSNAAACAVLAVIAVLPPAFTGHAAGAGNHQIAVTSLALHVASAALWVGGLAALLLLRRSRLLADAAARYSRLALFCWVAVAVSGVANAWVRLGAFDELWRSSYGLLVLGKLAALALLGGLGAAHRTRTLPALYAGSRRAFWRLAAGELVVFGATFGLAVALSRSPTPVANTASPDPLVDILGFGMPPAATLSRMITLVLPDMFFLTVTVLGTVAYLIGVRRLRRDGHHWPIARTISWVCGMLLLAAVTNLGVARYAYVLFSVHMAQHMVLSMPVPILLVGGAPVTLALRGLRRPADPQMRGARDWLLIILHSRVMKVLTQPLVALGIYIASLYGLYFSNLLGTLMRYHLGHLAMLTHFVLAGYLLFWVLIGIDPGRRTLPQPVLVLVHFAAMIFHAFFGVILLQSKTVIAPGWYSSVHPSWAPSLLSDQHLGAGIAWAFGEIPAAVVFGILVFRWIRSDEREQVRFDRAADRAQAAGEEDELARYNAFLQAAAQADARRGDGR</sequence>
<feature type="transmembrane region" description="Helical" evidence="7">
    <location>
        <begin position="431"/>
        <end position="451"/>
    </location>
</feature>
<feature type="transmembrane region" description="Helical" evidence="7">
    <location>
        <begin position="208"/>
        <end position="227"/>
    </location>
</feature>
<feature type="transmembrane region" description="Helical" evidence="7">
    <location>
        <begin position="664"/>
        <end position="685"/>
    </location>
</feature>
<evidence type="ECO:0000313" key="9">
    <source>
        <dbReference type="EMBL" id="GAA5179818.1"/>
    </source>
</evidence>
<dbReference type="RefSeq" id="WP_345626645.1">
    <property type="nucleotide sequence ID" value="NZ_BAABJQ010000003.1"/>
</dbReference>
<evidence type="ECO:0000256" key="5">
    <source>
        <dbReference type="ARBA" id="ARBA00023136"/>
    </source>
</evidence>
<dbReference type="PANTHER" id="PTHR34820">
    <property type="entry name" value="INNER MEMBRANE PROTEIN YEBZ"/>
    <property type="match status" value="1"/>
</dbReference>
<keyword evidence="4 7" id="KW-1133">Transmembrane helix</keyword>
<proteinExistence type="predicted"/>
<feature type="transmembrane region" description="Helical" evidence="7">
    <location>
        <begin position="498"/>
        <end position="520"/>
    </location>
</feature>